<dbReference type="Proteomes" id="UP000663866">
    <property type="component" value="Unassembled WGS sequence"/>
</dbReference>
<comment type="caution">
    <text evidence="2">The sequence shown here is derived from an EMBL/GenBank/DDBJ whole genome shotgun (WGS) entry which is preliminary data.</text>
</comment>
<evidence type="ECO:0000313" key="2">
    <source>
        <dbReference type="EMBL" id="CAF4462669.1"/>
    </source>
</evidence>
<evidence type="ECO:0000256" key="1">
    <source>
        <dbReference type="SAM" id="MobiDB-lite"/>
    </source>
</evidence>
<reference evidence="2" key="1">
    <citation type="submission" date="2021-02" db="EMBL/GenBank/DDBJ databases">
        <authorList>
            <person name="Nowell W R."/>
        </authorList>
    </citation>
    <scope>NUCLEOTIDE SEQUENCE</scope>
</reference>
<feature type="compositionally biased region" description="Polar residues" evidence="1">
    <location>
        <begin position="20"/>
        <end position="39"/>
    </location>
</feature>
<feature type="non-terminal residue" evidence="2">
    <location>
        <position position="1"/>
    </location>
</feature>
<name>A0A820TA27_9BILA</name>
<accession>A0A820TA27</accession>
<protein>
    <submittedName>
        <fullName evidence="2">Uncharacterized protein</fullName>
    </submittedName>
</protein>
<evidence type="ECO:0000313" key="3">
    <source>
        <dbReference type="Proteomes" id="UP000663866"/>
    </source>
</evidence>
<gene>
    <name evidence="2" type="ORF">OVN521_LOCUS38543</name>
</gene>
<dbReference type="AlphaFoldDB" id="A0A820TA27"/>
<feature type="region of interest" description="Disordered" evidence="1">
    <location>
        <begin position="1"/>
        <end position="39"/>
    </location>
</feature>
<keyword evidence="3" id="KW-1185">Reference proteome</keyword>
<proteinExistence type="predicted"/>
<sequence>ATYFSGSTSNTTEIIHEKSTSSYRNESKTNNNKQNQNRPVLTNIEFLSNNNSNNNNNSVLPTASTSNDTATFLENMSSPETLKLISDLLQNKKHLLKRILDVEENDFVTKRSRNNANEEITSPFLDMHLSGSLSSTPARTESNTTVVTDKLLIKGNWFATKEANCNINLRPGFLKAFPKNNPQNQLDFSRLLAKYKIHYNDYEESFKKNKIDTFPRTLTVADVKHKTWLFSYVLADYIEKNNFLHERIVLNPSAIIQKNNASPIHMKRDRKSKQRYSP</sequence>
<organism evidence="2 3">
    <name type="scientific">Rotaria magnacalcarata</name>
    <dbReference type="NCBI Taxonomy" id="392030"/>
    <lineage>
        <taxon>Eukaryota</taxon>
        <taxon>Metazoa</taxon>
        <taxon>Spiralia</taxon>
        <taxon>Gnathifera</taxon>
        <taxon>Rotifera</taxon>
        <taxon>Eurotatoria</taxon>
        <taxon>Bdelloidea</taxon>
        <taxon>Philodinida</taxon>
        <taxon>Philodinidae</taxon>
        <taxon>Rotaria</taxon>
    </lineage>
</organism>
<feature type="compositionally biased region" description="Polar residues" evidence="1">
    <location>
        <begin position="1"/>
        <end position="13"/>
    </location>
</feature>
<dbReference type="EMBL" id="CAJOBG010047870">
    <property type="protein sequence ID" value="CAF4462669.1"/>
    <property type="molecule type" value="Genomic_DNA"/>
</dbReference>